<accession>A0ABY4DZC9</accession>
<dbReference type="RefSeq" id="WP_058357693.1">
    <property type="nucleotide sequence ID" value="NZ_CABKVG010000010.1"/>
</dbReference>
<evidence type="ECO:0000256" key="1">
    <source>
        <dbReference type="SAM" id="Coils"/>
    </source>
</evidence>
<evidence type="ECO:0000313" key="3">
    <source>
        <dbReference type="Proteomes" id="UP000832011"/>
    </source>
</evidence>
<evidence type="ECO:0000313" key="2">
    <source>
        <dbReference type="EMBL" id="UOO88619.1"/>
    </source>
</evidence>
<gene>
    <name evidence="2" type="ORF">LVJ82_14270</name>
</gene>
<feature type="coiled-coil region" evidence="1">
    <location>
        <begin position="53"/>
        <end position="80"/>
    </location>
</feature>
<dbReference type="EMBL" id="CP091511">
    <property type="protein sequence ID" value="UOO88619.1"/>
    <property type="molecule type" value="Genomic_DNA"/>
</dbReference>
<protein>
    <submittedName>
        <fullName evidence="2">Uncharacterized protein</fullName>
    </submittedName>
</protein>
<organism evidence="2 3">
    <name type="scientific">Vitreoscilla massiliensis</name>
    <dbReference type="NCBI Taxonomy" id="1689272"/>
    <lineage>
        <taxon>Bacteria</taxon>
        <taxon>Pseudomonadati</taxon>
        <taxon>Pseudomonadota</taxon>
        <taxon>Betaproteobacteria</taxon>
        <taxon>Neisseriales</taxon>
        <taxon>Neisseriaceae</taxon>
        <taxon>Vitreoscilla</taxon>
    </lineage>
</organism>
<proteinExistence type="predicted"/>
<reference evidence="2 3" key="1">
    <citation type="journal article" date="2022" name="Res Sq">
        <title>Evolution of multicellular longitudinally dividing oral cavity symbionts (Neisseriaceae).</title>
        <authorList>
            <person name="Nyongesa S."/>
            <person name="Weber P."/>
            <person name="Bernet E."/>
            <person name="Pullido F."/>
            <person name="Nieckarz M."/>
            <person name="Delaby M."/>
            <person name="Nieves C."/>
            <person name="Viehboeck T."/>
            <person name="Krause N."/>
            <person name="Rivera-Millot A."/>
            <person name="Nakamura A."/>
            <person name="Vischer N."/>
            <person name="VanNieuwenhze M."/>
            <person name="Brun Y."/>
            <person name="Cava F."/>
            <person name="Bulgheresi S."/>
            <person name="Veyrier F."/>
        </authorList>
    </citation>
    <scope>NUCLEOTIDE SEQUENCE [LARGE SCALE GENOMIC DNA]</scope>
    <source>
        <strain evidence="2 3">SN4</strain>
    </source>
</reference>
<keyword evidence="3" id="KW-1185">Reference proteome</keyword>
<sequence>MASSVLEILQKRVQTLADNVLRTEADIQHTQVLLQQQQALLSQAEQSGNLEAVRAALTEMQDLQARLPKLEQSLAKLQHSQRLFARQLAQQQPELETA</sequence>
<name>A0ABY4DZC9_9NEIS</name>
<dbReference type="Proteomes" id="UP000832011">
    <property type="component" value="Chromosome"/>
</dbReference>
<keyword evidence="1" id="KW-0175">Coiled coil</keyword>